<keyword evidence="2" id="KW-0004">4Fe-4S</keyword>
<dbReference type="Gene3D" id="3.20.20.70">
    <property type="entry name" value="Aldolase class I"/>
    <property type="match status" value="1"/>
</dbReference>
<evidence type="ECO:0000256" key="6">
    <source>
        <dbReference type="ARBA" id="ARBA00023014"/>
    </source>
</evidence>
<dbReference type="EMBL" id="BK032721">
    <property type="protein sequence ID" value="DAF56608.1"/>
    <property type="molecule type" value="Genomic_DNA"/>
</dbReference>
<feature type="domain" description="4Fe4S-binding SPASM" evidence="9">
    <location>
        <begin position="238"/>
        <end position="299"/>
    </location>
</feature>
<evidence type="ECO:0000256" key="2">
    <source>
        <dbReference type="ARBA" id="ARBA00022485"/>
    </source>
</evidence>
<keyword evidence="5" id="KW-0408">Iron</keyword>
<reference evidence="10" key="1">
    <citation type="journal article" date="2021" name="Proc. Natl. Acad. Sci. U.S.A.">
        <title>A Catalog of Tens of Thousands of Viruses from Human Metagenomes Reveals Hidden Associations with Chronic Diseases.</title>
        <authorList>
            <person name="Tisza M.J."/>
            <person name="Buck C.B."/>
        </authorList>
    </citation>
    <scope>NUCLEOTIDE SEQUENCE</scope>
    <source>
        <strain evidence="10">CtWb16</strain>
    </source>
</reference>
<organism evidence="10">
    <name type="scientific">Myoviridae sp. ctWb16</name>
    <dbReference type="NCBI Taxonomy" id="2827690"/>
    <lineage>
        <taxon>Viruses</taxon>
        <taxon>Duplodnaviria</taxon>
        <taxon>Heunggongvirae</taxon>
        <taxon>Uroviricota</taxon>
        <taxon>Caudoviricetes</taxon>
    </lineage>
</organism>
<keyword evidence="6" id="KW-0411">Iron-sulfur</keyword>
<dbReference type="InterPro" id="IPR013785">
    <property type="entry name" value="Aldolase_TIM"/>
</dbReference>
<dbReference type="SFLD" id="SFLDS00029">
    <property type="entry name" value="Radical_SAM"/>
    <property type="match status" value="1"/>
</dbReference>
<dbReference type="InterPro" id="IPR007197">
    <property type="entry name" value="rSAM"/>
</dbReference>
<dbReference type="InterPro" id="IPR058240">
    <property type="entry name" value="rSAM_sf"/>
</dbReference>
<dbReference type="Pfam" id="PF13186">
    <property type="entry name" value="SPASM"/>
    <property type="match status" value="1"/>
</dbReference>
<name>A0A8S5T0G9_9CAUD</name>
<sequence>MINHCFLMLSEQCNLRCKYCYIQGRDNPYTIDISVMEKIKKMFTCYNKPRIIFFGGEPLLRVNLIKEIVKNYKDDFQYQVVTNGTVNFNEFMDEVYQPFNHIFDVQISWDGNIDTRKSVTNKITNNIVYDNIITQLKKGYRLEGRCVLDETSVKNFFETYKIFKDLHHTYKFSGDFTIAHQPQFKESYWNDLEVQLNLIFSDIKNNLVNDNKIYIPRFLYKNITNVIENKPVISCDVGNYVVIRPNGDIYPCTILSQIDERFKMGNINDEIDTEIIDDLKYKSSCKKECEYKSICDGGCRYERIKNFSNSWKENICPFTCEIYKVIYECTNKFLNSLDADQQNKLYELITQYNLWSIDYCNGSSKLNKDDGMIKLNV</sequence>
<evidence type="ECO:0000256" key="4">
    <source>
        <dbReference type="ARBA" id="ARBA00022723"/>
    </source>
</evidence>
<evidence type="ECO:0000259" key="9">
    <source>
        <dbReference type="Pfam" id="PF13186"/>
    </source>
</evidence>
<accession>A0A8S5T0G9</accession>
<comment type="cofactor">
    <cofactor evidence="1">
        <name>[4Fe-4S] cluster</name>
        <dbReference type="ChEBI" id="CHEBI:49883"/>
    </cofactor>
</comment>
<dbReference type="SFLD" id="SFLDG01067">
    <property type="entry name" value="SPASM/twitch_domain_containing"/>
    <property type="match status" value="1"/>
</dbReference>
<protein>
    <submittedName>
        <fullName evidence="10">Fe-S oxidoreductase</fullName>
    </submittedName>
</protein>
<dbReference type="PANTHER" id="PTHR43273">
    <property type="entry name" value="ANAEROBIC SULFATASE-MATURATING ENZYME HOMOLOG ASLB-RELATED"/>
    <property type="match status" value="1"/>
</dbReference>
<dbReference type="InterPro" id="IPR023867">
    <property type="entry name" value="Sulphatase_maturase_rSAM"/>
</dbReference>
<dbReference type="NCBIfam" id="TIGR04085">
    <property type="entry name" value="rSAM_more_4Fe4S"/>
    <property type="match status" value="1"/>
</dbReference>
<dbReference type="PANTHER" id="PTHR43273:SF3">
    <property type="entry name" value="ANAEROBIC SULFATASE-MATURATING ENZYME HOMOLOG ASLB-RELATED"/>
    <property type="match status" value="1"/>
</dbReference>
<evidence type="ECO:0000313" key="10">
    <source>
        <dbReference type="EMBL" id="DAF56608.1"/>
    </source>
</evidence>
<keyword evidence="4" id="KW-0479">Metal-binding</keyword>
<keyword evidence="3" id="KW-0949">S-adenosyl-L-methionine</keyword>
<proteinExistence type="inferred from homology"/>
<comment type="similarity">
    <text evidence="7">Belongs to the radical SAM superfamily. Anaerobic sulfatase-maturating enzyme family.</text>
</comment>
<evidence type="ECO:0000256" key="5">
    <source>
        <dbReference type="ARBA" id="ARBA00023004"/>
    </source>
</evidence>
<dbReference type="SUPFAM" id="SSF102114">
    <property type="entry name" value="Radical SAM enzymes"/>
    <property type="match status" value="1"/>
</dbReference>
<dbReference type="PROSITE" id="PS01305">
    <property type="entry name" value="MOAA_NIFB_PQQE"/>
    <property type="match status" value="1"/>
</dbReference>
<evidence type="ECO:0000256" key="1">
    <source>
        <dbReference type="ARBA" id="ARBA00001966"/>
    </source>
</evidence>
<dbReference type="Pfam" id="PF04055">
    <property type="entry name" value="Radical_SAM"/>
    <property type="match status" value="1"/>
</dbReference>
<feature type="domain" description="Radical SAM core" evidence="8">
    <location>
        <begin position="10"/>
        <end position="94"/>
    </location>
</feature>
<evidence type="ECO:0000256" key="7">
    <source>
        <dbReference type="ARBA" id="ARBA00023601"/>
    </source>
</evidence>
<dbReference type="CDD" id="cd01335">
    <property type="entry name" value="Radical_SAM"/>
    <property type="match status" value="1"/>
</dbReference>
<dbReference type="GO" id="GO:0016491">
    <property type="term" value="F:oxidoreductase activity"/>
    <property type="evidence" value="ECO:0007669"/>
    <property type="project" value="InterPro"/>
</dbReference>
<dbReference type="GO" id="GO:0051539">
    <property type="term" value="F:4 iron, 4 sulfur cluster binding"/>
    <property type="evidence" value="ECO:0007669"/>
    <property type="project" value="UniProtKB-KW"/>
</dbReference>
<evidence type="ECO:0000256" key="3">
    <source>
        <dbReference type="ARBA" id="ARBA00022691"/>
    </source>
</evidence>
<dbReference type="InterPro" id="IPR023885">
    <property type="entry name" value="4Fe4S-binding_SPASM_dom"/>
</dbReference>
<evidence type="ECO:0000259" key="8">
    <source>
        <dbReference type="Pfam" id="PF04055"/>
    </source>
</evidence>
<dbReference type="GO" id="GO:0046872">
    <property type="term" value="F:metal ion binding"/>
    <property type="evidence" value="ECO:0007669"/>
    <property type="project" value="UniProtKB-KW"/>
</dbReference>
<dbReference type="InterPro" id="IPR000385">
    <property type="entry name" value="MoaA_NifB_PqqE_Fe-S-bd_CS"/>
</dbReference>